<organism evidence="1 2">
    <name type="scientific">Parasponia andersonii</name>
    <name type="common">Sponia andersonii</name>
    <dbReference type="NCBI Taxonomy" id="3476"/>
    <lineage>
        <taxon>Eukaryota</taxon>
        <taxon>Viridiplantae</taxon>
        <taxon>Streptophyta</taxon>
        <taxon>Embryophyta</taxon>
        <taxon>Tracheophyta</taxon>
        <taxon>Spermatophyta</taxon>
        <taxon>Magnoliopsida</taxon>
        <taxon>eudicotyledons</taxon>
        <taxon>Gunneridae</taxon>
        <taxon>Pentapetalae</taxon>
        <taxon>rosids</taxon>
        <taxon>fabids</taxon>
        <taxon>Rosales</taxon>
        <taxon>Cannabaceae</taxon>
        <taxon>Parasponia</taxon>
    </lineage>
</organism>
<dbReference type="EMBL" id="JXTB01000178">
    <property type="protein sequence ID" value="PON55857.1"/>
    <property type="molecule type" value="Genomic_DNA"/>
</dbReference>
<reference evidence="2" key="1">
    <citation type="submission" date="2016-06" db="EMBL/GenBank/DDBJ databases">
        <title>Parallel loss of symbiosis genes in relatives of nitrogen-fixing non-legume Parasponia.</title>
        <authorList>
            <person name="Van Velzen R."/>
            <person name="Holmer R."/>
            <person name="Bu F."/>
            <person name="Rutten L."/>
            <person name="Van Zeijl A."/>
            <person name="Liu W."/>
            <person name="Santuari L."/>
            <person name="Cao Q."/>
            <person name="Sharma T."/>
            <person name="Shen D."/>
            <person name="Roswanjaya Y."/>
            <person name="Wardhani T."/>
            <person name="Kalhor M.S."/>
            <person name="Jansen J."/>
            <person name="Van den Hoogen J."/>
            <person name="Gungor B."/>
            <person name="Hartog M."/>
            <person name="Hontelez J."/>
            <person name="Verver J."/>
            <person name="Yang W.-C."/>
            <person name="Schijlen E."/>
            <person name="Repin R."/>
            <person name="Schilthuizen M."/>
            <person name="Schranz E."/>
            <person name="Heidstra R."/>
            <person name="Miyata K."/>
            <person name="Fedorova E."/>
            <person name="Kohlen W."/>
            <person name="Bisseling T."/>
            <person name="Smit S."/>
            <person name="Geurts R."/>
        </authorList>
    </citation>
    <scope>NUCLEOTIDE SEQUENCE [LARGE SCALE GENOMIC DNA]</scope>
    <source>
        <strain evidence="2">cv. WU1-14</strain>
    </source>
</reference>
<sequence>MNSTVYVNNIVNVNKFFENKYRNQPDTQIYVIYQLCYVHRLLQIFHHMEKISCKYLQILTYNPYFKYTEVLSQKYFFAHIFQISLNYHSSYTRKQENSFLSRP</sequence>
<protein>
    <submittedName>
        <fullName evidence="1">Uncharacterized protein</fullName>
    </submittedName>
</protein>
<dbReference type="AlphaFoldDB" id="A0A2P5C480"/>
<evidence type="ECO:0000313" key="1">
    <source>
        <dbReference type="EMBL" id="PON55857.1"/>
    </source>
</evidence>
<comment type="caution">
    <text evidence="1">The sequence shown here is derived from an EMBL/GenBank/DDBJ whole genome shotgun (WGS) entry which is preliminary data.</text>
</comment>
<proteinExistence type="predicted"/>
<dbReference type="Proteomes" id="UP000237105">
    <property type="component" value="Unassembled WGS sequence"/>
</dbReference>
<name>A0A2P5C480_PARAD</name>
<keyword evidence="2" id="KW-1185">Reference proteome</keyword>
<gene>
    <name evidence="1" type="ORF">PanWU01x14_185350</name>
</gene>
<evidence type="ECO:0000313" key="2">
    <source>
        <dbReference type="Proteomes" id="UP000237105"/>
    </source>
</evidence>
<accession>A0A2P5C480</accession>